<sequence>MNRIHEVEATHIEIPDLVTSNNVTKKRIQEKHTHKEKTANRFLNYFTFTTVDFYGEAVHQDAQFLTV</sequence>
<dbReference type="AlphaFoldDB" id="A0A915IGV9"/>
<organism evidence="1 2">
    <name type="scientific">Romanomermis culicivorax</name>
    <name type="common">Nematode worm</name>
    <dbReference type="NCBI Taxonomy" id="13658"/>
    <lineage>
        <taxon>Eukaryota</taxon>
        <taxon>Metazoa</taxon>
        <taxon>Ecdysozoa</taxon>
        <taxon>Nematoda</taxon>
        <taxon>Enoplea</taxon>
        <taxon>Dorylaimia</taxon>
        <taxon>Mermithida</taxon>
        <taxon>Mermithoidea</taxon>
        <taxon>Mermithidae</taxon>
        <taxon>Romanomermis</taxon>
    </lineage>
</organism>
<dbReference type="WBParaSite" id="nRc.2.0.1.t12556-RA">
    <property type="protein sequence ID" value="nRc.2.0.1.t12556-RA"/>
    <property type="gene ID" value="nRc.2.0.1.g12556"/>
</dbReference>
<name>A0A915IGV9_ROMCU</name>
<protein>
    <submittedName>
        <fullName evidence="2">Uncharacterized protein</fullName>
    </submittedName>
</protein>
<reference evidence="2" key="1">
    <citation type="submission" date="2022-11" db="UniProtKB">
        <authorList>
            <consortium name="WormBaseParasite"/>
        </authorList>
    </citation>
    <scope>IDENTIFICATION</scope>
</reference>
<proteinExistence type="predicted"/>
<evidence type="ECO:0000313" key="2">
    <source>
        <dbReference type="WBParaSite" id="nRc.2.0.1.t12556-RA"/>
    </source>
</evidence>
<accession>A0A915IGV9</accession>
<evidence type="ECO:0000313" key="1">
    <source>
        <dbReference type="Proteomes" id="UP000887565"/>
    </source>
</evidence>
<keyword evidence="1" id="KW-1185">Reference proteome</keyword>
<dbReference type="Proteomes" id="UP000887565">
    <property type="component" value="Unplaced"/>
</dbReference>